<protein>
    <submittedName>
        <fullName evidence="2">Type II toxin-antitoxin system ParD family antitoxin</fullName>
    </submittedName>
</protein>
<evidence type="ECO:0000256" key="1">
    <source>
        <dbReference type="ARBA" id="ARBA00022649"/>
    </source>
</evidence>
<evidence type="ECO:0000313" key="2">
    <source>
        <dbReference type="EMBL" id="MBD2770749.1"/>
    </source>
</evidence>
<comment type="caution">
    <text evidence="2">The sequence shown here is derived from an EMBL/GenBank/DDBJ whole genome shotgun (WGS) entry which is preliminary data.</text>
</comment>
<dbReference type="AlphaFoldDB" id="A0A8J6XFS6"/>
<proteinExistence type="predicted"/>
<dbReference type="RefSeq" id="WP_190825043.1">
    <property type="nucleotide sequence ID" value="NZ_CAWPPI010000009.1"/>
</dbReference>
<organism evidence="2 3">
    <name type="scientific">Iningainema tapete BLCC-T55</name>
    <dbReference type="NCBI Taxonomy" id="2748662"/>
    <lineage>
        <taxon>Bacteria</taxon>
        <taxon>Bacillati</taxon>
        <taxon>Cyanobacteriota</taxon>
        <taxon>Cyanophyceae</taxon>
        <taxon>Nostocales</taxon>
        <taxon>Scytonemataceae</taxon>
        <taxon>Iningainema tapete</taxon>
    </lineage>
</organism>
<dbReference type="Gene3D" id="6.10.10.120">
    <property type="entry name" value="Antitoxin ParD1-like"/>
    <property type="match status" value="1"/>
</dbReference>
<dbReference type="GO" id="GO:0006355">
    <property type="term" value="P:regulation of DNA-templated transcription"/>
    <property type="evidence" value="ECO:0007669"/>
    <property type="project" value="InterPro"/>
</dbReference>
<sequence length="88" mass="10321">MNISLNSDQEQFIQELLKSGEYETIDEVIAQAFRLLKDNHTEYQKWIEETREKVDSAVAQLERGEGIDGEVVVERLREKLRKAREKQA</sequence>
<dbReference type="Proteomes" id="UP000629098">
    <property type="component" value="Unassembled WGS sequence"/>
</dbReference>
<keyword evidence="3" id="KW-1185">Reference proteome</keyword>
<keyword evidence="1" id="KW-1277">Toxin-antitoxin system</keyword>
<dbReference type="SUPFAM" id="SSF47598">
    <property type="entry name" value="Ribbon-helix-helix"/>
    <property type="match status" value="1"/>
</dbReference>
<reference evidence="2" key="1">
    <citation type="submission" date="2020-09" db="EMBL/GenBank/DDBJ databases">
        <title>Iningainema tapete sp. nov. (Scytonemataceae, Cyanobacteria) from greenhouses in central Florida (USA) produces two types of nodularin with biosynthetic potential for microcystin-LR and anabaenopeptins.</title>
        <authorList>
            <person name="Berthold D.E."/>
            <person name="Lefler F.W."/>
            <person name="Huang I.-S."/>
            <person name="Abdulla H."/>
            <person name="Zimba P.V."/>
            <person name="Laughinghouse H.D. IV."/>
        </authorList>
    </citation>
    <scope>NUCLEOTIDE SEQUENCE</scope>
    <source>
        <strain evidence="2">BLCCT55</strain>
    </source>
</reference>
<dbReference type="InterPro" id="IPR010985">
    <property type="entry name" value="Ribbon_hlx_hlx"/>
</dbReference>
<dbReference type="InterPro" id="IPR038296">
    <property type="entry name" value="ParD_sf"/>
</dbReference>
<name>A0A8J6XFS6_9CYAN</name>
<dbReference type="Pfam" id="PF03693">
    <property type="entry name" value="ParD_antitoxin"/>
    <property type="match status" value="1"/>
</dbReference>
<gene>
    <name evidence="2" type="ORF">ICL16_01075</name>
</gene>
<accession>A0A8J6XFS6</accession>
<dbReference type="EMBL" id="JACXAE010000009">
    <property type="protein sequence ID" value="MBD2770749.1"/>
    <property type="molecule type" value="Genomic_DNA"/>
</dbReference>
<dbReference type="InterPro" id="IPR022789">
    <property type="entry name" value="ParD"/>
</dbReference>
<evidence type="ECO:0000313" key="3">
    <source>
        <dbReference type="Proteomes" id="UP000629098"/>
    </source>
</evidence>